<proteinExistence type="predicted"/>
<dbReference type="Proteomes" id="UP001432166">
    <property type="component" value="Chromosome"/>
</dbReference>
<evidence type="ECO:0000313" key="2">
    <source>
        <dbReference type="EMBL" id="WTP46914.1"/>
    </source>
</evidence>
<organism evidence="2 3">
    <name type="scientific">Streptomyces tauricus</name>
    <dbReference type="NCBI Taxonomy" id="68274"/>
    <lineage>
        <taxon>Bacteria</taxon>
        <taxon>Bacillati</taxon>
        <taxon>Actinomycetota</taxon>
        <taxon>Actinomycetes</taxon>
        <taxon>Kitasatosporales</taxon>
        <taxon>Streptomycetaceae</taxon>
        <taxon>Streptomyces</taxon>
        <taxon>Streptomyces aurantiacus group</taxon>
    </lineage>
</organism>
<feature type="signal peptide" evidence="1">
    <location>
        <begin position="1"/>
        <end position="25"/>
    </location>
</feature>
<accession>A0ABZ1JAG1</accession>
<feature type="chain" id="PRO_5045545419" evidence="1">
    <location>
        <begin position="26"/>
        <end position="55"/>
    </location>
</feature>
<evidence type="ECO:0000313" key="3">
    <source>
        <dbReference type="Proteomes" id="UP001432166"/>
    </source>
</evidence>
<name>A0ABZ1JAG1_9ACTN</name>
<evidence type="ECO:0000256" key="1">
    <source>
        <dbReference type="SAM" id="SignalP"/>
    </source>
</evidence>
<dbReference type="RefSeq" id="WP_328936309.1">
    <property type="nucleotide sequence ID" value="NZ_CP108133.1"/>
</dbReference>
<reference evidence="2" key="1">
    <citation type="submission" date="2022-10" db="EMBL/GenBank/DDBJ databases">
        <title>The complete genomes of actinobacterial strains from the NBC collection.</title>
        <authorList>
            <person name="Joergensen T.S."/>
            <person name="Alvarez Arevalo M."/>
            <person name="Sterndorff E.B."/>
            <person name="Faurdal D."/>
            <person name="Vuksanovic O."/>
            <person name="Mourched A.-S."/>
            <person name="Charusanti P."/>
            <person name="Shaw S."/>
            <person name="Blin K."/>
            <person name="Weber T."/>
        </authorList>
    </citation>
    <scope>NUCLEOTIDE SEQUENCE</scope>
    <source>
        <strain evidence="2">NBC_00189</strain>
    </source>
</reference>
<dbReference type="EMBL" id="CP108133">
    <property type="protein sequence ID" value="WTP46914.1"/>
    <property type="molecule type" value="Genomic_DNA"/>
</dbReference>
<gene>
    <name evidence="2" type="ORF">OG288_00345</name>
</gene>
<keyword evidence="3" id="KW-1185">Reference proteome</keyword>
<sequence>MKRFTITAATVATALGLTLFGIAHSDVRAAGKTAPQLRELLGQGSEACPAKSLCL</sequence>
<protein>
    <submittedName>
        <fullName evidence="2">Uncharacterized protein</fullName>
    </submittedName>
</protein>
<keyword evidence="1" id="KW-0732">Signal</keyword>